<reference evidence="2" key="2">
    <citation type="journal article" date="2015" name="Data Brief">
        <title>Shoot transcriptome of the giant reed, Arundo donax.</title>
        <authorList>
            <person name="Barrero R.A."/>
            <person name="Guerrero F.D."/>
            <person name="Moolhuijzen P."/>
            <person name="Goolsby J.A."/>
            <person name="Tidwell J."/>
            <person name="Bellgard S.E."/>
            <person name="Bellgard M.I."/>
        </authorList>
    </citation>
    <scope>NUCLEOTIDE SEQUENCE</scope>
    <source>
        <tissue evidence="2">Shoot tissue taken approximately 20 cm above the soil surface</tissue>
    </source>
</reference>
<sequence>MGTIYALVLNPCIYLAIFSLVLTVKL</sequence>
<dbReference type="EMBL" id="GBRH01267866">
    <property type="protein sequence ID" value="JAD30029.1"/>
    <property type="molecule type" value="Transcribed_RNA"/>
</dbReference>
<feature type="transmembrane region" description="Helical" evidence="1">
    <location>
        <begin position="6"/>
        <end position="24"/>
    </location>
</feature>
<evidence type="ECO:0000256" key="1">
    <source>
        <dbReference type="SAM" id="Phobius"/>
    </source>
</evidence>
<protein>
    <submittedName>
        <fullName evidence="2">Uncharacterized protein</fullName>
    </submittedName>
</protein>
<organism evidence="2">
    <name type="scientific">Arundo donax</name>
    <name type="common">Giant reed</name>
    <name type="synonym">Donax arundinaceus</name>
    <dbReference type="NCBI Taxonomy" id="35708"/>
    <lineage>
        <taxon>Eukaryota</taxon>
        <taxon>Viridiplantae</taxon>
        <taxon>Streptophyta</taxon>
        <taxon>Embryophyta</taxon>
        <taxon>Tracheophyta</taxon>
        <taxon>Spermatophyta</taxon>
        <taxon>Magnoliopsida</taxon>
        <taxon>Liliopsida</taxon>
        <taxon>Poales</taxon>
        <taxon>Poaceae</taxon>
        <taxon>PACMAD clade</taxon>
        <taxon>Arundinoideae</taxon>
        <taxon>Arundineae</taxon>
        <taxon>Arundo</taxon>
    </lineage>
</organism>
<keyword evidence="1" id="KW-1133">Transmembrane helix</keyword>
<reference evidence="2" key="1">
    <citation type="submission" date="2014-09" db="EMBL/GenBank/DDBJ databases">
        <authorList>
            <person name="Magalhaes I.L.F."/>
            <person name="Oliveira U."/>
            <person name="Santos F.R."/>
            <person name="Vidigal T.H.D.A."/>
            <person name="Brescovit A.D."/>
            <person name="Santos A.J."/>
        </authorList>
    </citation>
    <scope>NUCLEOTIDE SEQUENCE</scope>
    <source>
        <tissue evidence="2">Shoot tissue taken approximately 20 cm above the soil surface</tissue>
    </source>
</reference>
<keyword evidence="1" id="KW-0472">Membrane</keyword>
<accession>A0A0A8YSM6</accession>
<name>A0A0A8YSM6_ARUDO</name>
<evidence type="ECO:0000313" key="2">
    <source>
        <dbReference type="EMBL" id="JAD30029.1"/>
    </source>
</evidence>
<proteinExistence type="predicted"/>
<keyword evidence="1" id="KW-0812">Transmembrane</keyword>
<dbReference type="AlphaFoldDB" id="A0A0A8YSM6"/>